<reference evidence="1 2" key="1">
    <citation type="submission" date="2020-04" db="EMBL/GenBank/DDBJ databases">
        <title>Gordonia sp. nov. TBRC 11910.</title>
        <authorList>
            <person name="Suriyachadkun C."/>
        </authorList>
    </citation>
    <scope>NUCLEOTIDE SEQUENCE [LARGE SCALE GENOMIC DNA]</scope>
    <source>
        <strain evidence="1 2">TBRC 11910</strain>
    </source>
</reference>
<gene>
    <name evidence="1" type="ORF">HH308_06420</name>
</gene>
<protein>
    <submittedName>
        <fullName evidence="1">Uncharacterized protein</fullName>
    </submittedName>
</protein>
<evidence type="ECO:0000313" key="1">
    <source>
        <dbReference type="EMBL" id="NMO00847.1"/>
    </source>
</evidence>
<dbReference type="Proteomes" id="UP000550729">
    <property type="component" value="Unassembled WGS sequence"/>
</dbReference>
<comment type="caution">
    <text evidence="1">The sequence shown here is derived from an EMBL/GenBank/DDBJ whole genome shotgun (WGS) entry which is preliminary data.</text>
</comment>
<dbReference type="AlphaFoldDB" id="A0A848KS95"/>
<accession>A0A848KS95</accession>
<sequence length="218" mass="24174">MSVIDAKDARNDAVYLVHCPVGKVAARRYDDGNYPSWRVLDLAGQWFDDEEVTVIARLVREDGDGKAMSVSDTAAGYVAIARSSLLGWKVEADADGNPVVTIELPGWPDDTELRAWAEWFTAATDYWQQNAAMWQETAAWWEDASDQYLTSIYKAAGLTRGPLDLDAYTTVRHAIGRRTAAVTALLEEAHRLHLSYDVTMTGPEVAALIRTHLEGDNE</sequence>
<organism evidence="1 2">
    <name type="scientific">Gordonia asplenii</name>
    <dbReference type="NCBI Taxonomy" id="2725283"/>
    <lineage>
        <taxon>Bacteria</taxon>
        <taxon>Bacillati</taxon>
        <taxon>Actinomycetota</taxon>
        <taxon>Actinomycetes</taxon>
        <taxon>Mycobacteriales</taxon>
        <taxon>Gordoniaceae</taxon>
        <taxon>Gordonia</taxon>
    </lineage>
</organism>
<name>A0A848KS95_9ACTN</name>
<dbReference type="RefSeq" id="WP_170193352.1">
    <property type="nucleotide sequence ID" value="NZ_JABBNB010000005.1"/>
</dbReference>
<evidence type="ECO:0000313" key="2">
    <source>
        <dbReference type="Proteomes" id="UP000550729"/>
    </source>
</evidence>
<keyword evidence="2" id="KW-1185">Reference proteome</keyword>
<proteinExistence type="predicted"/>
<dbReference type="EMBL" id="JABBNB010000005">
    <property type="protein sequence ID" value="NMO00847.1"/>
    <property type="molecule type" value="Genomic_DNA"/>
</dbReference>